<keyword evidence="5" id="KW-1185">Reference proteome</keyword>
<proteinExistence type="predicted"/>
<gene>
    <name evidence="4" type="ORF">OCTVUL_1B014441</name>
</gene>
<dbReference type="SUPFAM" id="SSF52058">
    <property type="entry name" value="L domain-like"/>
    <property type="match status" value="1"/>
</dbReference>
<dbReference type="Pfam" id="PF12799">
    <property type="entry name" value="LRR_4"/>
    <property type="match status" value="1"/>
</dbReference>
<evidence type="ECO:0000313" key="4">
    <source>
        <dbReference type="EMBL" id="CAI9722636.1"/>
    </source>
</evidence>
<dbReference type="PANTHER" id="PTHR22708">
    <property type="entry name" value="LEUCINE-RICH REPEAT-CONTAINING PROTEIN 56"/>
    <property type="match status" value="1"/>
</dbReference>
<dbReference type="PANTHER" id="PTHR22708:SF0">
    <property type="entry name" value="LEUCINE-RICH REPEAT-CONTAINING PROTEIN 56"/>
    <property type="match status" value="1"/>
</dbReference>
<dbReference type="EMBL" id="OX597818">
    <property type="protein sequence ID" value="CAI9722636.1"/>
    <property type="molecule type" value="Genomic_DNA"/>
</dbReference>
<dbReference type="AlphaFoldDB" id="A0AA36AW24"/>
<keyword evidence="1" id="KW-0433">Leucine-rich repeat</keyword>
<dbReference type="Gene3D" id="3.80.10.10">
    <property type="entry name" value="Ribonuclease Inhibitor"/>
    <property type="match status" value="1"/>
</dbReference>
<dbReference type="InterPro" id="IPR025875">
    <property type="entry name" value="Leu-rich_rpt_4"/>
</dbReference>
<protein>
    <submittedName>
        <fullName evidence="4">Leucine-rich repeat-containing protein 56-like</fullName>
    </submittedName>
</protein>
<dbReference type="Proteomes" id="UP001162480">
    <property type="component" value="Chromosome 5"/>
</dbReference>
<accession>A0AA36AW24</accession>
<dbReference type="InterPro" id="IPR040091">
    <property type="entry name" value="LRRC56"/>
</dbReference>
<dbReference type="InterPro" id="IPR001611">
    <property type="entry name" value="Leu-rich_rpt"/>
</dbReference>
<reference evidence="4" key="1">
    <citation type="submission" date="2023-08" db="EMBL/GenBank/DDBJ databases">
        <authorList>
            <person name="Alioto T."/>
            <person name="Alioto T."/>
            <person name="Gomez Garrido J."/>
        </authorList>
    </citation>
    <scope>NUCLEOTIDE SEQUENCE</scope>
</reference>
<name>A0AA36AW24_OCTVU</name>
<evidence type="ECO:0000313" key="5">
    <source>
        <dbReference type="Proteomes" id="UP001162480"/>
    </source>
</evidence>
<organism evidence="4 5">
    <name type="scientific">Octopus vulgaris</name>
    <name type="common">Common octopus</name>
    <dbReference type="NCBI Taxonomy" id="6645"/>
    <lineage>
        <taxon>Eukaryota</taxon>
        <taxon>Metazoa</taxon>
        <taxon>Spiralia</taxon>
        <taxon>Lophotrochozoa</taxon>
        <taxon>Mollusca</taxon>
        <taxon>Cephalopoda</taxon>
        <taxon>Coleoidea</taxon>
        <taxon>Octopodiformes</taxon>
        <taxon>Octopoda</taxon>
        <taxon>Incirrata</taxon>
        <taxon>Octopodidae</taxon>
        <taxon>Octopus</taxon>
    </lineage>
</organism>
<evidence type="ECO:0000256" key="3">
    <source>
        <dbReference type="SAM" id="MobiDB-lite"/>
    </source>
</evidence>
<evidence type="ECO:0000256" key="2">
    <source>
        <dbReference type="ARBA" id="ARBA00022737"/>
    </source>
</evidence>
<sequence>MASQKYTRQLKELRLPIGLSLEMVDHSEQSQSVLARGVKITEFSQDQINPQPVNCEETDILLRQYLSPRKLCLLSGVDDLEDVKTLDLKVDTSEMSLGNFGSLVPNLWELKLSTSIIHSIRDLGSSLHGLNILWMSQCCLQDLDGIGSLSNLKELYLSFNDISEISSLSMLEYLEILDLECNKIDCISQIQYLSFCTNLKGLTLQGNPVCMRASPESESTDYNYRQSVLKCVPQLKYFDDKPISDDTPNENVNVFSEDWDYLFQLQQDLQFDELLSDFEDNASPGIRPSSAMRPATSYIPTFHSPTGSRPSTGLRPHSAMATATFHAPMTSSPEVYTHGYEKTDVFESPESISDLTDGSVFCGNPSKALRSRIKQKASPSKEEKILLPQFSFKPEHTFDELPNRHENLADIIKQLEEWKVEYEKCQKNIKESSPPQILKIEEDNIEECTELDADPLSCLSSIDTEEYNINLSQFKSESFREESFDEYPESTNEVHHITSKLKNIPNCDVLPEVRKPSKFPKPPNSQQHSHQLKTRPLNTSASEKSDQLSSKSLSFKEPVIKNKTYSNKQEKKPHLKYLTRPSSARAVIGYTNASTLLPSLPSISIKQKLHPPSN</sequence>
<dbReference type="PROSITE" id="PS51450">
    <property type="entry name" value="LRR"/>
    <property type="match status" value="2"/>
</dbReference>
<evidence type="ECO:0000256" key="1">
    <source>
        <dbReference type="ARBA" id="ARBA00022614"/>
    </source>
</evidence>
<dbReference type="SMART" id="SM00365">
    <property type="entry name" value="LRR_SD22"/>
    <property type="match status" value="2"/>
</dbReference>
<dbReference type="InterPro" id="IPR032675">
    <property type="entry name" value="LRR_dom_sf"/>
</dbReference>
<keyword evidence="2" id="KW-0677">Repeat</keyword>
<feature type="region of interest" description="Disordered" evidence="3">
    <location>
        <begin position="559"/>
        <end position="578"/>
    </location>
</feature>
<feature type="compositionally biased region" description="Polar residues" evidence="3">
    <location>
        <begin position="536"/>
        <end position="553"/>
    </location>
</feature>
<feature type="region of interest" description="Disordered" evidence="3">
    <location>
        <begin position="512"/>
        <end position="553"/>
    </location>
</feature>